<evidence type="ECO:0000313" key="1">
    <source>
        <dbReference type="EMBL" id="CAN83147.1"/>
    </source>
</evidence>
<dbReference type="AlphaFoldDB" id="A5BE64"/>
<dbReference type="EMBL" id="AM456284">
    <property type="protein sequence ID" value="CAN83147.1"/>
    <property type="molecule type" value="Genomic_DNA"/>
</dbReference>
<sequence length="135" mass="15914">MDMQTVTLATFHLLRISHIRNYGRLTFHILRISHIRNYGRVTFHILQISHIQNSGRVTFHILRISHIRNSGRVTFHILRIFHIRRLTPDGKGGRFNFLGQTYPDPLIALTRRILQPFCTVPRCSPEASRYLRPTF</sequence>
<organism evidence="1">
    <name type="scientific">Vitis vinifera</name>
    <name type="common">Grape</name>
    <dbReference type="NCBI Taxonomy" id="29760"/>
    <lineage>
        <taxon>Eukaryota</taxon>
        <taxon>Viridiplantae</taxon>
        <taxon>Streptophyta</taxon>
        <taxon>Embryophyta</taxon>
        <taxon>Tracheophyta</taxon>
        <taxon>Spermatophyta</taxon>
        <taxon>Magnoliopsida</taxon>
        <taxon>eudicotyledons</taxon>
        <taxon>Gunneridae</taxon>
        <taxon>Pentapetalae</taxon>
        <taxon>rosids</taxon>
        <taxon>Vitales</taxon>
        <taxon>Vitaceae</taxon>
        <taxon>Viteae</taxon>
        <taxon>Vitis</taxon>
    </lineage>
</organism>
<protein>
    <submittedName>
        <fullName evidence="1">Uncharacterized protein</fullName>
    </submittedName>
</protein>
<gene>
    <name evidence="1" type="ORF">VITISV_019817</name>
</gene>
<accession>A5BE64</accession>
<reference evidence="1" key="1">
    <citation type="journal article" date="2007" name="PLoS ONE">
        <title>The first genome sequence of an elite grapevine cultivar (Pinot noir Vitis vinifera L.): coping with a highly heterozygous genome.</title>
        <authorList>
            <person name="Velasco R."/>
            <person name="Zharkikh A."/>
            <person name="Troggio M."/>
            <person name="Cartwright D.A."/>
            <person name="Cestaro A."/>
            <person name="Pruss D."/>
            <person name="Pindo M."/>
            <person name="FitzGerald L.M."/>
            <person name="Vezzulli S."/>
            <person name="Reid J."/>
            <person name="Malacarne G."/>
            <person name="Iliev D."/>
            <person name="Coppola G."/>
            <person name="Wardell B."/>
            <person name="Micheletti D."/>
            <person name="Macalma T."/>
            <person name="Facci M."/>
            <person name="Mitchell J.T."/>
            <person name="Perazzolli M."/>
            <person name="Eldredge G."/>
            <person name="Gatto P."/>
            <person name="Oyzerski R."/>
            <person name="Moretto M."/>
            <person name="Gutin N."/>
            <person name="Stefanini M."/>
            <person name="Chen Y."/>
            <person name="Segala C."/>
            <person name="Davenport C."/>
            <person name="Dematte L."/>
            <person name="Mraz A."/>
            <person name="Battilana J."/>
            <person name="Stormo K."/>
            <person name="Costa F."/>
            <person name="Tao Q."/>
            <person name="Si-Ammour A."/>
            <person name="Harkins T."/>
            <person name="Lackey A."/>
            <person name="Perbost C."/>
            <person name="Taillon B."/>
            <person name="Stella A."/>
            <person name="Solovyev V."/>
            <person name="Fawcett J.A."/>
            <person name="Sterck L."/>
            <person name="Vandepoele K."/>
            <person name="Grando S.M."/>
            <person name="Toppo S."/>
            <person name="Moser C."/>
            <person name="Lanchbury J."/>
            <person name="Bogden R."/>
            <person name="Skolnick M."/>
            <person name="Sgaramella V."/>
            <person name="Bhatnagar S.K."/>
            <person name="Fontana P."/>
            <person name="Gutin A."/>
            <person name="Van de Peer Y."/>
            <person name="Salamini F."/>
            <person name="Viola R."/>
        </authorList>
    </citation>
    <scope>NUCLEOTIDE SEQUENCE</scope>
</reference>
<name>A5BE64_VITVI</name>
<proteinExistence type="predicted"/>